<evidence type="ECO:0000256" key="3">
    <source>
        <dbReference type="ARBA" id="ARBA00023136"/>
    </source>
</evidence>
<dbReference type="GO" id="GO:0051301">
    <property type="term" value="P:cell division"/>
    <property type="evidence" value="ECO:0007669"/>
    <property type="project" value="UniProtKB-KW"/>
</dbReference>
<feature type="domain" description="PASTA" evidence="5">
    <location>
        <begin position="609"/>
        <end position="669"/>
    </location>
</feature>
<keyword evidence="2" id="KW-0121">Carboxypeptidase</keyword>
<evidence type="ECO:0000256" key="2">
    <source>
        <dbReference type="ARBA" id="ARBA00022645"/>
    </source>
</evidence>
<evidence type="ECO:0000259" key="5">
    <source>
        <dbReference type="PROSITE" id="PS51178"/>
    </source>
</evidence>
<reference evidence="6 7" key="1">
    <citation type="submission" date="2018-06" db="EMBL/GenBank/DDBJ databases">
        <title>Genomic Encyclopedia of Archaeal and Bacterial Type Strains, Phase II (KMG-II): from individual species to whole genera.</title>
        <authorList>
            <person name="Goeker M."/>
        </authorList>
    </citation>
    <scope>NUCLEOTIDE SEQUENCE [LARGE SCALE GENOMIC DNA]</scope>
    <source>
        <strain evidence="6 7">DSM 25663</strain>
    </source>
</reference>
<dbReference type="GO" id="GO:0071555">
    <property type="term" value="P:cell wall organization"/>
    <property type="evidence" value="ECO:0007669"/>
    <property type="project" value="TreeGrafter"/>
</dbReference>
<dbReference type="PROSITE" id="PS51178">
    <property type="entry name" value="PASTA"/>
    <property type="match status" value="1"/>
</dbReference>
<dbReference type="Pfam" id="PF00905">
    <property type="entry name" value="Transpeptidase"/>
    <property type="match status" value="1"/>
</dbReference>
<evidence type="ECO:0000256" key="4">
    <source>
        <dbReference type="SAM" id="Phobius"/>
    </source>
</evidence>
<dbReference type="InterPro" id="IPR005311">
    <property type="entry name" value="PBP_dimer"/>
</dbReference>
<keyword evidence="6" id="KW-0132">Cell division</keyword>
<evidence type="ECO:0000313" key="6">
    <source>
        <dbReference type="EMBL" id="RAR71507.1"/>
    </source>
</evidence>
<dbReference type="SUPFAM" id="SSF56601">
    <property type="entry name" value="beta-lactamase/transpeptidase-like"/>
    <property type="match status" value="1"/>
</dbReference>
<dbReference type="OrthoDB" id="9804124at2"/>
<dbReference type="PANTHER" id="PTHR30627">
    <property type="entry name" value="PEPTIDOGLYCAN D,D-TRANSPEPTIDASE"/>
    <property type="match status" value="1"/>
</dbReference>
<dbReference type="InterPro" id="IPR036138">
    <property type="entry name" value="PBP_dimer_sf"/>
</dbReference>
<dbReference type="Pfam" id="PF03793">
    <property type="entry name" value="PASTA"/>
    <property type="match status" value="1"/>
</dbReference>
<comment type="subcellular location">
    <subcellularLocation>
        <location evidence="1">Membrane</location>
    </subcellularLocation>
</comment>
<protein>
    <submittedName>
        <fullName evidence="6">Cell division protein FtsI (Penicillin-binding protein 3)</fullName>
    </submittedName>
</protein>
<sequence length="669" mass="74621">MTENNLTITYRIYIFAILFFLFAIGIIVQLTNIQWVHGAHYRKLAKQNTIKEFIVPANKGSIYSSDGSLLAISIPEYTIAFNATKPSEKNFNEKVDSLSTSLSKLFGKSKAHYFSILAKSRQLKRRYVVIQNKVNYSNYMLVKKMPLFKLGSYKSGLIADLHTIRAYPLGNIAQRTIGYTSIDNKGNTTSVGIEGSYDNYLNGKDGKILKQKIAHGEYKPIRDENEVEPIDGYDVISTIDVSIQDIAHHALLDALKKFDAEHGCVIVMESKTGYVKAIANLGKGTDSKYYEQLNYAVREKGEPGSTFKLVDMISLLEDKKVDTNKVYDRKGGLITYFGKDVVDSHRDGIQKVTLAQGFEMSSNTVMVQAVYENYKKNPKQFVDRINTMGLNKTLGLSLKGEGIPIIPQPNTTQWNGLSLPWMAFGYGVEVTPLQTLTLYNAIANNGEMVKPQFVSEIKEWNKTIKRFDKQVINPKICSDETINKLKSILKNVVKIGTAKSIYSKDFSMAGKTGTAQGNYAVNGGADKHYISSFVGFFPVEQPKYTCIVVVHKPSTVNGNYYGADVAGPVFKRIAQKIITDSPTTNEIKDLNQKVNKQEFSYNRYFTASQNKKNTVPDVKGMPGMDAVALLENMGLKVKLKGNGVGKVIRQSILAGQPIFRNSIIELQLN</sequence>
<dbReference type="Proteomes" id="UP000248840">
    <property type="component" value="Unassembled WGS sequence"/>
</dbReference>
<feature type="transmembrane region" description="Helical" evidence="4">
    <location>
        <begin position="12"/>
        <end position="30"/>
    </location>
</feature>
<keyword evidence="2" id="KW-0378">Hydrolase</keyword>
<keyword evidence="7" id="KW-1185">Reference proteome</keyword>
<dbReference type="Pfam" id="PF03717">
    <property type="entry name" value="PBP_dimer"/>
    <property type="match status" value="1"/>
</dbReference>
<proteinExistence type="predicted"/>
<keyword evidence="3 4" id="KW-0472">Membrane</keyword>
<name>A0A328YLM9_9FLAO</name>
<dbReference type="Gene3D" id="3.40.710.10">
    <property type="entry name" value="DD-peptidase/beta-lactamase superfamily"/>
    <property type="match status" value="1"/>
</dbReference>
<dbReference type="InterPro" id="IPR012338">
    <property type="entry name" value="Beta-lactam/transpept-like"/>
</dbReference>
<dbReference type="GO" id="GO:0005886">
    <property type="term" value="C:plasma membrane"/>
    <property type="evidence" value="ECO:0007669"/>
    <property type="project" value="TreeGrafter"/>
</dbReference>
<keyword evidence="4" id="KW-1133">Transmembrane helix</keyword>
<dbReference type="CDD" id="cd06575">
    <property type="entry name" value="PASTA_Pbp2x-like_2"/>
    <property type="match status" value="1"/>
</dbReference>
<dbReference type="SUPFAM" id="SSF56519">
    <property type="entry name" value="Penicillin binding protein dimerisation domain"/>
    <property type="match status" value="1"/>
</dbReference>
<dbReference type="SMART" id="SM00740">
    <property type="entry name" value="PASTA"/>
    <property type="match status" value="1"/>
</dbReference>
<accession>A0A328YLM9</accession>
<keyword evidence="6" id="KW-0131">Cell cycle</keyword>
<dbReference type="GO" id="GO:0004180">
    <property type="term" value="F:carboxypeptidase activity"/>
    <property type="evidence" value="ECO:0007669"/>
    <property type="project" value="UniProtKB-KW"/>
</dbReference>
<organism evidence="6 7">
    <name type="scientific">Flavobacterium aciduliphilum</name>
    <dbReference type="NCBI Taxonomy" id="1101402"/>
    <lineage>
        <taxon>Bacteria</taxon>
        <taxon>Pseudomonadati</taxon>
        <taxon>Bacteroidota</taxon>
        <taxon>Flavobacteriia</taxon>
        <taxon>Flavobacteriales</taxon>
        <taxon>Flavobacteriaceae</taxon>
        <taxon>Flavobacterium</taxon>
    </lineage>
</organism>
<dbReference type="InterPro" id="IPR005543">
    <property type="entry name" value="PASTA_dom"/>
</dbReference>
<dbReference type="RefSeq" id="WP_112113355.1">
    <property type="nucleotide sequence ID" value="NZ_QLSZ01000007.1"/>
</dbReference>
<evidence type="ECO:0000313" key="7">
    <source>
        <dbReference type="Proteomes" id="UP000248840"/>
    </source>
</evidence>
<evidence type="ECO:0000256" key="1">
    <source>
        <dbReference type="ARBA" id="ARBA00004370"/>
    </source>
</evidence>
<dbReference type="InterPro" id="IPR001460">
    <property type="entry name" value="PCN-bd_Tpept"/>
</dbReference>
<dbReference type="EMBL" id="QLSZ01000007">
    <property type="protein sequence ID" value="RAR71507.1"/>
    <property type="molecule type" value="Genomic_DNA"/>
</dbReference>
<dbReference type="GO" id="GO:0008658">
    <property type="term" value="F:penicillin binding"/>
    <property type="evidence" value="ECO:0007669"/>
    <property type="project" value="InterPro"/>
</dbReference>
<dbReference type="SUPFAM" id="SSF54184">
    <property type="entry name" value="Penicillin-binding protein 2x (pbp-2x), c-terminal domain"/>
    <property type="match status" value="1"/>
</dbReference>
<dbReference type="AlphaFoldDB" id="A0A328YLM9"/>
<dbReference type="InterPro" id="IPR050515">
    <property type="entry name" value="Beta-lactam/transpept"/>
</dbReference>
<dbReference type="Gene3D" id="3.30.450.330">
    <property type="match status" value="1"/>
</dbReference>
<dbReference type="Gene3D" id="3.90.1310.10">
    <property type="entry name" value="Penicillin-binding protein 2a (Domain 2)"/>
    <property type="match status" value="1"/>
</dbReference>
<dbReference type="Gene3D" id="3.30.10.20">
    <property type="match status" value="1"/>
</dbReference>
<dbReference type="PANTHER" id="PTHR30627:SF1">
    <property type="entry name" value="PEPTIDOGLYCAN D,D-TRANSPEPTIDASE FTSI"/>
    <property type="match status" value="1"/>
</dbReference>
<keyword evidence="4" id="KW-0812">Transmembrane</keyword>
<comment type="caution">
    <text evidence="6">The sequence shown here is derived from an EMBL/GenBank/DDBJ whole genome shotgun (WGS) entry which is preliminary data.</text>
</comment>
<gene>
    <name evidence="6" type="ORF">CLV55_10763</name>
</gene>
<keyword evidence="2" id="KW-0645">Protease</keyword>